<dbReference type="InterPro" id="IPR002481">
    <property type="entry name" value="FUR"/>
</dbReference>
<accession>A0ABV2STV5</accession>
<dbReference type="InterPro" id="IPR036388">
    <property type="entry name" value="WH-like_DNA-bd_sf"/>
</dbReference>
<dbReference type="InterPro" id="IPR036390">
    <property type="entry name" value="WH_DNA-bd_sf"/>
</dbReference>
<reference evidence="1 2" key="1">
    <citation type="submission" date="2024-07" db="EMBL/GenBank/DDBJ databases">
        <title>The genome sequence of type strain Sediminicola arcticus GDMCC 1.2805.</title>
        <authorList>
            <person name="Liu Y."/>
        </authorList>
    </citation>
    <scope>NUCLEOTIDE SEQUENCE [LARGE SCALE GENOMIC DNA]</scope>
    <source>
        <strain evidence="1 2">GDMCC 1.2805</strain>
    </source>
</reference>
<organism evidence="1 2">
    <name type="scientific">Sediminicola arcticus</name>
    <dbReference type="NCBI Taxonomy" id="1574308"/>
    <lineage>
        <taxon>Bacteria</taxon>
        <taxon>Pseudomonadati</taxon>
        <taxon>Bacteroidota</taxon>
        <taxon>Flavobacteriia</taxon>
        <taxon>Flavobacteriales</taxon>
        <taxon>Flavobacteriaceae</taxon>
        <taxon>Sediminicola</taxon>
    </lineage>
</organism>
<dbReference type="Proteomes" id="UP001549799">
    <property type="component" value="Unassembled WGS sequence"/>
</dbReference>
<protein>
    <submittedName>
        <fullName evidence="1">Transcriptional repressor</fullName>
    </submittedName>
</protein>
<keyword evidence="2" id="KW-1185">Reference proteome</keyword>
<proteinExistence type="predicted"/>
<dbReference type="EMBL" id="JBEXAE010000003">
    <property type="protein sequence ID" value="MET6990601.1"/>
    <property type="molecule type" value="Genomic_DNA"/>
</dbReference>
<gene>
    <name evidence="1" type="ORF">ABXZ36_08060</name>
</gene>
<dbReference type="PANTHER" id="PTHR33202">
    <property type="entry name" value="ZINC UPTAKE REGULATION PROTEIN"/>
    <property type="match status" value="1"/>
</dbReference>
<dbReference type="Gene3D" id="1.10.10.10">
    <property type="entry name" value="Winged helix-like DNA-binding domain superfamily/Winged helix DNA-binding domain"/>
    <property type="match status" value="1"/>
</dbReference>
<name>A0ABV2STV5_9FLAO</name>
<evidence type="ECO:0000313" key="2">
    <source>
        <dbReference type="Proteomes" id="UP001549799"/>
    </source>
</evidence>
<dbReference type="PANTHER" id="PTHR33202:SF22">
    <property type="entry name" value="HYDROGEN PEROXIDE SENSITIVE REPRESSOR"/>
    <property type="match status" value="1"/>
</dbReference>
<sequence>MEGLDQKLEQNNVRTTAMRLLVLRFLSEKNLAISLSDLEGKFDKSDRTTLYRTLITFVENGIAHKIDDGTGVAKYARCADGCNCEIGNDLHVHFHCNQCNETFCLPKHKIPTLDLPNNFISEEINLVVKGICPDCT</sequence>
<comment type="caution">
    <text evidence="1">The sequence shown here is derived from an EMBL/GenBank/DDBJ whole genome shotgun (WGS) entry which is preliminary data.</text>
</comment>
<dbReference type="RefSeq" id="WP_354614997.1">
    <property type="nucleotide sequence ID" value="NZ_JBEXAE010000003.1"/>
</dbReference>
<dbReference type="Pfam" id="PF01475">
    <property type="entry name" value="FUR"/>
    <property type="match status" value="1"/>
</dbReference>
<dbReference type="SUPFAM" id="SSF46785">
    <property type="entry name" value="Winged helix' DNA-binding domain"/>
    <property type="match status" value="1"/>
</dbReference>
<evidence type="ECO:0000313" key="1">
    <source>
        <dbReference type="EMBL" id="MET6990601.1"/>
    </source>
</evidence>